<evidence type="ECO:0000313" key="2">
    <source>
        <dbReference type="EMBL" id="RPA73997.1"/>
    </source>
</evidence>
<dbReference type="EMBL" id="ML119804">
    <property type="protein sequence ID" value="RPA73997.1"/>
    <property type="molecule type" value="Genomic_DNA"/>
</dbReference>
<proteinExistence type="predicted"/>
<evidence type="ECO:0000313" key="3">
    <source>
        <dbReference type="Proteomes" id="UP000275078"/>
    </source>
</evidence>
<evidence type="ECO:0000256" key="1">
    <source>
        <dbReference type="SAM" id="MobiDB-lite"/>
    </source>
</evidence>
<organism evidence="2 3">
    <name type="scientific">Ascobolus immersus RN42</name>
    <dbReference type="NCBI Taxonomy" id="1160509"/>
    <lineage>
        <taxon>Eukaryota</taxon>
        <taxon>Fungi</taxon>
        <taxon>Dikarya</taxon>
        <taxon>Ascomycota</taxon>
        <taxon>Pezizomycotina</taxon>
        <taxon>Pezizomycetes</taxon>
        <taxon>Pezizales</taxon>
        <taxon>Ascobolaceae</taxon>
        <taxon>Ascobolus</taxon>
    </lineage>
</organism>
<name>A0A3N4HL70_ASCIM</name>
<gene>
    <name evidence="2" type="ORF">BJ508DRAFT_43954</name>
</gene>
<reference evidence="2 3" key="1">
    <citation type="journal article" date="2018" name="Nat. Ecol. Evol.">
        <title>Pezizomycetes genomes reveal the molecular basis of ectomycorrhizal truffle lifestyle.</title>
        <authorList>
            <person name="Murat C."/>
            <person name="Payen T."/>
            <person name="Noel B."/>
            <person name="Kuo A."/>
            <person name="Morin E."/>
            <person name="Chen J."/>
            <person name="Kohler A."/>
            <person name="Krizsan K."/>
            <person name="Balestrini R."/>
            <person name="Da Silva C."/>
            <person name="Montanini B."/>
            <person name="Hainaut M."/>
            <person name="Levati E."/>
            <person name="Barry K.W."/>
            <person name="Belfiori B."/>
            <person name="Cichocki N."/>
            <person name="Clum A."/>
            <person name="Dockter R.B."/>
            <person name="Fauchery L."/>
            <person name="Guy J."/>
            <person name="Iotti M."/>
            <person name="Le Tacon F."/>
            <person name="Lindquist E.A."/>
            <person name="Lipzen A."/>
            <person name="Malagnac F."/>
            <person name="Mello A."/>
            <person name="Molinier V."/>
            <person name="Miyauchi S."/>
            <person name="Poulain J."/>
            <person name="Riccioni C."/>
            <person name="Rubini A."/>
            <person name="Sitrit Y."/>
            <person name="Splivallo R."/>
            <person name="Traeger S."/>
            <person name="Wang M."/>
            <person name="Zifcakova L."/>
            <person name="Wipf D."/>
            <person name="Zambonelli A."/>
            <person name="Paolocci F."/>
            <person name="Nowrousian M."/>
            <person name="Ottonello S."/>
            <person name="Baldrian P."/>
            <person name="Spatafora J.W."/>
            <person name="Henrissat B."/>
            <person name="Nagy L.G."/>
            <person name="Aury J.M."/>
            <person name="Wincker P."/>
            <person name="Grigoriev I.V."/>
            <person name="Bonfante P."/>
            <person name="Martin F.M."/>
        </authorList>
    </citation>
    <scope>NUCLEOTIDE SEQUENCE [LARGE SCALE GENOMIC DNA]</scope>
    <source>
        <strain evidence="2 3">RN42</strain>
    </source>
</reference>
<dbReference type="AlphaFoldDB" id="A0A3N4HL70"/>
<protein>
    <submittedName>
        <fullName evidence="2">Uncharacterized protein</fullName>
    </submittedName>
</protein>
<accession>A0A3N4HL70</accession>
<feature type="region of interest" description="Disordered" evidence="1">
    <location>
        <begin position="1"/>
        <end position="25"/>
    </location>
</feature>
<keyword evidence="3" id="KW-1185">Reference proteome</keyword>
<sequence>MAKRQTSFRSIPRPEAKPSPTTPSRKWNMGYPFLISSPHFAANKTLTQSFKHQQQILPYHKNGKQMALCHRSRLAQSEVQHQHECFVRWSS</sequence>
<dbReference type="Proteomes" id="UP000275078">
    <property type="component" value="Unassembled WGS sequence"/>
</dbReference>